<evidence type="ECO:0000313" key="2">
    <source>
        <dbReference type="Proteomes" id="UP000233769"/>
    </source>
</evidence>
<dbReference type="EMBL" id="LT962688">
    <property type="protein sequence ID" value="SOR32076.1"/>
    <property type="molecule type" value="Genomic_DNA"/>
</dbReference>
<dbReference type="Proteomes" id="UP000233769">
    <property type="component" value="Chromosome tk0001"/>
</dbReference>
<gene>
    <name evidence="1" type="ORF">TK0001_5511</name>
</gene>
<dbReference type="RefSeq" id="WP_252870960.1">
    <property type="nucleotide sequence ID" value="NZ_CP110131.1"/>
</dbReference>
<organism evidence="1 2">
    <name type="scientific">Methylorubrum extorquens</name>
    <name type="common">Methylobacterium dichloromethanicum</name>
    <name type="synonym">Methylobacterium extorquens</name>
    <dbReference type="NCBI Taxonomy" id="408"/>
    <lineage>
        <taxon>Bacteria</taxon>
        <taxon>Pseudomonadati</taxon>
        <taxon>Pseudomonadota</taxon>
        <taxon>Alphaproteobacteria</taxon>
        <taxon>Hyphomicrobiales</taxon>
        <taxon>Methylobacteriaceae</taxon>
        <taxon>Methylorubrum</taxon>
    </lineage>
</organism>
<protein>
    <submittedName>
        <fullName evidence="1">Uncharacterized protein</fullName>
    </submittedName>
</protein>
<proteinExistence type="predicted"/>
<accession>A0A2N9AXM6</accession>
<evidence type="ECO:0000313" key="1">
    <source>
        <dbReference type="EMBL" id="SOR32076.1"/>
    </source>
</evidence>
<sequence>MQTDDKPAACGKLGRDKYIASVPTPPFTPFGNATIYSYTVRMCNLWEWMFPVQYAEPWLDEFEFGPETRRISPEQAKNSPAR</sequence>
<reference evidence="2" key="1">
    <citation type="submission" date="2017-10" db="EMBL/GenBank/DDBJ databases">
        <authorList>
            <person name="Regsiter A."/>
            <person name="William W."/>
        </authorList>
    </citation>
    <scope>NUCLEOTIDE SEQUENCE [LARGE SCALE GENOMIC DNA]</scope>
</reference>
<name>A0A2N9AXM6_METEX</name>
<dbReference type="AlphaFoldDB" id="A0A2N9AXM6"/>